<evidence type="ECO:0000256" key="4">
    <source>
        <dbReference type="ARBA" id="ARBA00023136"/>
    </source>
</evidence>
<dbReference type="InterPro" id="IPR059112">
    <property type="entry name" value="CysZ/EI24"/>
</dbReference>
<reference evidence="7 8" key="1">
    <citation type="journal article" date="2020" name="ISME J.">
        <title>Uncovering the hidden diversity of litter-decomposition mechanisms in mushroom-forming fungi.</title>
        <authorList>
            <person name="Floudas D."/>
            <person name="Bentzer J."/>
            <person name="Ahren D."/>
            <person name="Johansson T."/>
            <person name="Persson P."/>
            <person name="Tunlid A."/>
        </authorList>
    </citation>
    <scope>NUCLEOTIDE SEQUENCE [LARGE SCALE GENOMIC DNA]</scope>
    <source>
        <strain evidence="7 8">CBS 406.79</strain>
    </source>
</reference>
<sequence length="364" mass="41145">MSYSPPPSSSQAHTSARSLYPSFLSVQQSLLLQLNWAWLGLVHAFRWDHVISTIAGDSEIRANVYKSLLLNSLSLTSIYTFDLLLQPLVQDQQKWLHRNVGWFYQILWLFPVIGLSFYLNTTWCNIIAERTFSLKHGGRPASRQQAATYTGMLKSIATSAYRVVMVFTSLLVSVCLGTVPYAGPVLRFLFFGWLDSYYMFEFVWIARGMSLSRRVRYLEERWAYHLTFGLPSAALCTLGSGLANAAIFALVFPLYVVMAMHARPVPVDPYNPTSDADVLRHPSPFIPIRLPIFAPVMFLNDWIVRIVSVGGGSGIRNAHRRGLSEDAETVEQGERIEMQSRRDTTSLSSRPSGSRIHIGRRKMD</sequence>
<proteinExistence type="predicted"/>
<feature type="transmembrane region" description="Helical" evidence="6">
    <location>
        <begin position="101"/>
        <end position="120"/>
    </location>
</feature>
<protein>
    <submittedName>
        <fullName evidence="7">Uncharacterized protein</fullName>
    </submittedName>
</protein>
<dbReference type="PANTHER" id="PTHR21389:SF0">
    <property type="entry name" value="ETOPOSIDE-INDUCED PROTEIN 2.4 HOMOLOG"/>
    <property type="match status" value="1"/>
</dbReference>
<dbReference type="Proteomes" id="UP000518752">
    <property type="component" value="Unassembled WGS sequence"/>
</dbReference>
<gene>
    <name evidence="7" type="ORF">D9757_001942</name>
</gene>
<dbReference type="GO" id="GO:0005783">
    <property type="term" value="C:endoplasmic reticulum"/>
    <property type="evidence" value="ECO:0007669"/>
    <property type="project" value="TreeGrafter"/>
</dbReference>
<comment type="subcellular location">
    <subcellularLocation>
        <location evidence="1">Membrane</location>
        <topology evidence="1">Multi-pass membrane protein</topology>
    </subcellularLocation>
</comment>
<name>A0A8H5MER8_9AGAR</name>
<keyword evidence="3 6" id="KW-1133">Transmembrane helix</keyword>
<evidence type="ECO:0000256" key="3">
    <source>
        <dbReference type="ARBA" id="ARBA00022989"/>
    </source>
</evidence>
<feature type="transmembrane region" description="Helical" evidence="6">
    <location>
        <begin position="68"/>
        <end position="89"/>
    </location>
</feature>
<comment type="caution">
    <text evidence="7">The sequence shown here is derived from an EMBL/GenBank/DDBJ whole genome shotgun (WGS) entry which is preliminary data.</text>
</comment>
<organism evidence="7 8">
    <name type="scientific">Collybiopsis confluens</name>
    <dbReference type="NCBI Taxonomy" id="2823264"/>
    <lineage>
        <taxon>Eukaryota</taxon>
        <taxon>Fungi</taxon>
        <taxon>Dikarya</taxon>
        <taxon>Basidiomycota</taxon>
        <taxon>Agaricomycotina</taxon>
        <taxon>Agaricomycetes</taxon>
        <taxon>Agaricomycetidae</taxon>
        <taxon>Agaricales</taxon>
        <taxon>Marasmiineae</taxon>
        <taxon>Omphalotaceae</taxon>
        <taxon>Collybiopsis</taxon>
    </lineage>
</organism>
<keyword evidence="2 6" id="KW-0812">Transmembrane</keyword>
<feature type="compositionally biased region" description="Basic and acidic residues" evidence="5">
    <location>
        <begin position="332"/>
        <end position="344"/>
    </location>
</feature>
<evidence type="ECO:0000256" key="6">
    <source>
        <dbReference type="SAM" id="Phobius"/>
    </source>
</evidence>
<dbReference type="GO" id="GO:0016020">
    <property type="term" value="C:membrane"/>
    <property type="evidence" value="ECO:0007669"/>
    <property type="project" value="UniProtKB-SubCell"/>
</dbReference>
<dbReference type="OrthoDB" id="266518at2759"/>
<feature type="transmembrane region" description="Helical" evidence="6">
    <location>
        <begin position="160"/>
        <end position="182"/>
    </location>
</feature>
<keyword evidence="4 6" id="KW-0472">Membrane</keyword>
<accession>A0A8H5MER8</accession>
<dbReference type="EMBL" id="JAACJN010000010">
    <property type="protein sequence ID" value="KAF5391282.1"/>
    <property type="molecule type" value="Genomic_DNA"/>
</dbReference>
<evidence type="ECO:0000313" key="7">
    <source>
        <dbReference type="EMBL" id="KAF5391282.1"/>
    </source>
</evidence>
<dbReference type="AlphaFoldDB" id="A0A8H5MER8"/>
<evidence type="ECO:0000313" key="8">
    <source>
        <dbReference type="Proteomes" id="UP000518752"/>
    </source>
</evidence>
<dbReference type="Pfam" id="PF07264">
    <property type="entry name" value="EI24"/>
    <property type="match status" value="1"/>
</dbReference>
<evidence type="ECO:0000256" key="1">
    <source>
        <dbReference type="ARBA" id="ARBA00004141"/>
    </source>
</evidence>
<dbReference type="GO" id="GO:0016236">
    <property type="term" value="P:macroautophagy"/>
    <property type="evidence" value="ECO:0007669"/>
    <property type="project" value="TreeGrafter"/>
</dbReference>
<evidence type="ECO:0000256" key="2">
    <source>
        <dbReference type="ARBA" id="ARBA00022692"/>
    </source>
</evidence>
<feature type="region of interest" description="Disordered" evidence="5">
    <location>
        <begin position="318"/>
        <end position="364"/>
    </location>
</feature>
<feature type="transmembrane region" description="Helical" evidence="6">
    <location>
        <begin position="30"/>
        <end position="47"/>
    </location>
</feature>
<feature type="transmembrane region" description="Helical" evidence="6">
    <location>
        <begin position="226"/>
        <end position="256"/>
    </location>
</feature>
<evidence type="ECO:0000256" key="5">
    <source>
        <dbReference type="SAM" id="MobiDB-lite"/>
    </source>
</evidence>
<keyword evidence="8" id="KW-1185">Reference proteome</keyword>
<dbReference type="PANTHER" id="PTHR21389">
    <property type="entry name" value="P53 INDUCED PROTEIN"/>
    <property type="match status" value="1"/>
</dbReference>